<feature type="transmembrane region" description="Helical" evidence="1">
    <location>
        <begin position="65"/>
        <end position="83"/>
    </location>
</feature>
<dbReference type="InterPro" id="IPR014807">
    <property type="entry name" value="Coa1"/>
</dbReference>
<sequence>MASMFASVWSRMARVGPAAMHQEKQSSRILRMVNVRMMSTPAGPGHWEARTTRVKSPIPRVPNKMPVLTAAFISMTIFWYYFASHMNNRERLNSSVMRMVKTRVKESPQVHALVGEPVNLERGVIGDPWINGEVNPLKGKVDISFRIVGPLGAATTYFTSVRPQPQAQFEVLRFLVVPDGDSNRAVSLLDARAV</sequence>
<name>A0AAF0ERT8_9BASI</name>
<keyword evidence="3" id="KW-1185">Reference proteome</keyword>
<gene>
    <name evidence="2" type="primary">COA1</name>
    <name evidence="2" type="ORF">MCUN1_000654</name>
</gene>
<evidence type="ECO:0000313" key="3">
    <source>
        <dbReference type="Proteomes" id="UP001219933"/>
    </source>
</evidence>
<keyword evidence="1" id="KW-0812">Transmembrane</keyword>
<dbReference type="PANTHER" id="PTHR28523:SF1">
    <property type="entry name" value="CYTOCHROME C OXIDASE ASSEMBLY FACTOR 1"/>
    <property type="match status" value="1"/>
</dbReference>
<evidence type="ECO:0000256" key="1">
    <source>
        <dbReference type="SAM" id="Phobius"/>
    </source>
</evidence>
<proteinExistence type="predicted"/>
<dbReference type="InterPro" id="IPR042432">
    <property type="entry name" value="Coa1_fungi"/>
</dbReference>
<dbReference type="PANTHER" id="PTHR28523">
    <property type="entry name" value="CYTOCHROME C OXIDASE ASSEMBLY FACTOR 1"/>
    <property type="match status" value="1"/>
</dbReference>
<dbReference type="GO" id="GO:0033617">
    <property type="term" value="P:mitochondrial respiratory chain complex IV assembly"/>
    <property type="evidence" value="ECO:0007669"/>
    <property type="project" value="InterPro"/>
</dbReference>
<dbReference type="AlphaFoldDB" id="A0AAF0ERT8"/>
<dbReference type="GO" id="GO:0005743">
    <property type="term" value="C:mitochondrial inner membrane"/>
    <property type="evidence" value="ECO:0007669"/>
    <property type="project" value="TreeGrafter"/>
</dbReference>
<keyword evidence="1" id="KW-1133">Transmembrane helix</keyword>
<organism evidence="2 3">
    <name type="scientific">Malassezia cuniculi</name>
    <dbReference type="NCBI Taxonomy" id="948313"/>
    <lineage>
        <taxon>Eukaryota</taxon>
        <taxon>Fungi</taxon>
        <taxon>Dikarya</taxon>
        <taxon>Basidiomycota</taxon>
        <taxon>Ustilaginomycotina</taxon>
        <taxon>Malasseziomycetes</taxon>
        <taxon>Malasseziales</taxon>
        <taxon>Malasseziaceae</taxon>
        <taxon>Malassezia</taxon>
    </lineage>
</organism>
<dbReference type="Proteomes" id="UP001219933">
    <property type="component" value="Chromosome 1"/>
</dbReference>
<protein>
    <submittedName>
        <fullName evidence="2">Cytochrome oxidase assembly protein 1</fullName>
    </submittedName>
</protein>
<dbReference type="EMBL" id="CP119877">
    <property type="protein sequence ID" value="WFD33834.1"/>
    <property type="molecule type" value="Genomic_DNA"/>
</dbReference>
<accession>A0AAF0ERT8</accession>
<evidence type="ECO:0000313" key="2">
    <source>
        <dbReference type="EMBL" id="WFD33834.1"/>
    </source>
</evidence>
<dbReference type="Pfam" id="PF08695">
    <property type="entry name" value="Coa1"/>
    <property type="match status" value="1"/>
</dbReference>
<keyword evidence="1" id="KW-0472">Membrane</keyword>
<reference evidence="2" key="1">
    <citation type="submission" date="2023-03" db="EMBL/GenBank/DDBJ databases">
        <title>Mating type loci evolution in Malassezia.</title>
        <authorList>
            <person name="Coelho M.A."/>
        </authorList>
    </citation>
    <scope>NUCLEOTIDE SEQUENCE</scope>
    <source>
        <strain evidence="2">CBS 11721</strain>
    </source>
</reference>